<keyword evidence="3 7" id="KW-0378">Hydrolase</keyword>
<evidence type="ECO:0000313" key="12">
    <source>
        <dbReference type="EMBL" id="KAJ2008000.1"/>
    </source>
</evidence>
<feature type="region of interest" description="Disordered" evidence="10">
    <location>
        <begin position="1"/>
        <end position="81"/>
    </location>
</feature>
<evidence type="ECO:0000256" key="10">
    <source>
        <dbReference type="SAM" id="MobiDB-lite"/>
    </source>
</evidence>
<evidence type="ECO:0000313" key="13">
    <source>
        <dbReference type="Proteomes" id="UP001150907"/>
    </source>
</evidence>
<comment type="caution">
    <text evidence="12">The sequence shown here is derived from an EMBL/GenBank/DDBJ whole genome shotgun (WGS) entry which is preliminary data.</text>
</comment>
<evidence type="ECO:0000259" key="11">
    <source>
        <dbReference type="SMART" id="SM00986"/>
    </source>
</evidence>
<keyword evidence="2 7" id="KW-0227">DNA damage</keyword>
<keyword evidence="13" id="KW-1185">Reference proteome</keyword>
<dbReference type="InterPro" id="IPR002043">
    <property type="entry name" value="UDG_fam1"/>
</dbReference>
<sequence>MTAQLKEAATEGTASTGTKRKTLDSYFKSKQAKTAHAPAESSSSSSSLPRPKALTKPKPTSLPAADTGVEPTAGDKQAKDVPSSELEAYSLEYSTIDPSWLSRLRVEFTKPYFVALKDFLRREADAKKTIYPAPGDLYSWSRFSPFDKVRIVILGQDPYHGPGQAHGLAFSVQPGVRTPPSLANMYKGLARDYPDDFVAPKHGYLRGWAEQGVLLLNAALTVEAHKANSHANRGWEQFTDAVIAAVNTGRTNVVFMLWGSYAQKKGARVNSSKHLVLKSVHPSPLSASRGFFDAGHFRKANDYLEAHDMEPINWSHLPQ</sequence>
<comment type="catalytic activity">
    <reaction evidence="7 9">
        <text>Hydrolyzes single-stranded DNA or mismatched double-stranded DNA and polynucleotides, releasing free uracil.</text>
        <dbReference type="EC" id="3.2.2.27"/>
    </reaction>
</comment>
<dbReference type="SMART" id="SM00987">
    <property type="entry name" value="UreE_C"/>
    <property type="match status" value="1"/>
</dbReference>
<evidence type="ECO:0000256" key="2">
    <source>
        <dbReference type="ARBA" id="ARBA00022763"/>
    </source>
</evidence>
<dbReference type="InterPro" id="IPR036895">
    <property type="entry name" value="Uracil-DNA_glycosylase-like_sf"/>
</dbReference>
<comment type="similarity">
    <text evidence="1 7 9">Belongs to the uracil-DNA glycosylase (UDG) superfamily. UNG family.</text>
</comment>
<evidence type="ECO:0000256" key="6">
    <source>
        <dbReference type="ARBA" id="ARBA00023242"/>
    </source>
</evidence>
<evidence type="ECO:0000256" key="5">
    <source>
        <dbReference type="ARBA" id="ARBA00023204"/>
    </source>
</evidence>
<keyword evidence="12" id="KW-0326">Glycosidase</keyword>
<dbReference type="InterPro" id="IPR005122">
    <property type="entry name" value="Uracil-DNA_glycosylase-like"/>
</dbReference>
<name>A0A9W8BMM9_9FUNG</name>
<dbReference type="InterPro" id="IPR018085">
    <property type="entry name" value="Ura-DNA_Glyclase_AS"/>
</dbReference>
<dbReference type="PROSITE" id="PS00130">
    <property type="entry name" value="U_DNA_GLYCOSYLASE"/>
    <property type="match status" value="1"/>
</dbReference>
<dbReference type="CDD" id="cd10027">
    <property type="entry name" value="UDG-F1-like"/>
    <property type="match status" value="1"/>
</dbReference>
<protein>
    <recommendedName>
        <fullName evidence="7 9">Uracil-DNA glycosylase</fullName>
        <shortName evidence="7">UDG</shortName>
        <ecNumber evidence="7 9">3.2.2.27</ecNumber>
    </recommendedName>
</protein>
<dbReference type="Proteomes" id="UP001150907">
    <property type="component" value="Unassembled WGS sequence"/>
</dbReference>
<dbReference type="NCBIfam" id="NF003588">
    <property type="entry name" value="PRK05254.1-1"/>
    <property type="match status" value="1"/>
</dbReference>
<dbReference type="GO" id="GO:0004844">
    <property type="term" value="F:uracil DNA N-glycosylase activity"/>
    <property type="evidence" value="ECO:0007669"/>
    <property type="project" value="UniProtKB-UniRule"/>
</dbReference>
<dbReference type="NCBIfam" id="NF003589">
    <property type="entry name" value="PRK05254.1-2"/>
    <property type="match status" value="1"/>
</dbReference>
<comment type="subcellular location">
    <subcellularLocation>
        <location evidence="7">Mitochondrion</location>
    </subcellularLocation>
    <subcellularLocation>
        <location evidence="7">Nucleus</location>
    </subcellularLocation>
</comment>
<dbReference type="AlphaFoldDB" id="A0A9W8BMM9"/>
<evidence type="ECO:0000256" key="7">
    <source>
        <dbReference type="HAMAP-Rule" id="MF_03166"/>
    </source>
</evidence>
<reference evidence="12" key="1">
    <citation type="submission" date="2022-07" db="EMBL/GenBank/DDBJ databases">
        <title>Phylogenomic reconstructions and comparative analyses of Kickxellomycotina fungi.</title>
        <authorList>
            <person name="Reynolds N.K."/>
            <person name="Stajich J.E."/>
            <person name="Barry K."/>
            <person name="Grigoriev I.V."/>
            <person name="Crous P."/>
            <person name="Smith M.E."/>
        </authorList>
    </citation>
    <scope>NUCLEOTIDE SEQUENCE</scope>
    <source>
        <strain evidence="12">IMI 214461</strain>
    </source>
</reference>
<dbReference type="EC" id="3.2.2.27" evidence="7 9"/>
<gene>
    <name evidence="7 12" type="primary">UNG1</name>
    <name evidence="12" type="ORF">H4R26_000434</name>
</gene>
<dbReference type="FunFam" id="3.40.470.10:FF:000007">
    <property type="entry name" value="Uracil-DNA glycosylase"/>
    <property type="match status" value="1"/>
</dbReference>
<dbReference type="SUPFAM" id="SSF52141">
    <property type="entry name" value="Uracil-DNA glycosylase-like"/>
    <property type="match status" value="1"/>
</dbReference>
<keyword evidence="6 7" id="KW-0539">Nucleus</keyword>
<keyword evidence="4 7" id="KW-0496">Mitochondrion</keyword>
<dbReference type="PANTHER" id="PTHR11264:SF0">
    <property type="entry name" value="URACIL-DNA GLYCOSYLASE"/>
    <property type="match status" value="1"/>
</dbReference>
<organism evidence="12 13">
    <name type="scientific">Coemansia thaxteri</name>
    <dbReference type="NCBI Taxonomy" id="2663907"/>
    <lineage>
        <taxon>Eukaryota</taxon>
        <taxon>Fungi</taxon>
        <taxon>Fungi incertae sedis</taxon>
        <taxon>Zoopagomycota</taxon>
        <taxon>Kickxellomycotina</taxon>
        <taxon>Kickxellomycetes</taxon>
        <taxon>Kickxellales</taxon>
        <taxon>Kickxellaceae</taxon>
        <taxon>Coemansia</taxon>
    </lineage>
</organism>
<dbReference type="OrthoDB" id="10031947at2759"/>
<feature type="active site" description="Proton acceptor" evidence="7 8">
    <location>
        <position position="157"/>
    </location>
</feature>
<accession>A0A9W8BMM9</accession>
<comment type="function">
    <text evidence="7 9">Excises uracil residues from the DNA which can arise as a result of misincorporation of dUMP residues by DNA polymerase or due to deamination of cytosine.</text>
</comment>
<dbReference type="GO" id="GO:0005739">
    <property type="term" value="C:mitochondrion"/>
    <property type="evidence" value="ECO:0007669"/>
    <property type="project" value="UniProtKB-SubCell"/>
</dbReference>
<keyword evidence="5 7" id="KW-0234">DNA repair</keyword>
<dbReference type="Pfam" id="PF03167">
    <property type="entry name" value="UDG"/>
    <property type="match status" value="1"/>
</dbReference>
<evidence type="ECO:0000256" key="9">
    <source>
        <dbReference type="RuleBase" id="RU003780"/>
    </source>
</evidence>
<evidence type="ECO:0000256" key="4">
    <source>
        <dbReference type="ARBA" id="ARBA00023128"/>
    </source>
</evidence>
<evidence type="ECO:0000256" key="8">
    <source>
        <dbReference type="PROSITE-ProRule" id="PRU10072"/>
    </source>
</evidence>
<evidence type="ECO:0000256" key="3">
    <source>
        <dbReference type="ARBA" id="ARBA00022801"/>
    </source>
</evidence>
<dbReference type="PANTHER" id="PTHR11264">
    <property type="entry name" value="URACIL-DNA GLYCOSYLASE"/>
    <property type="match status" value="1"/>
</dbReference>
<dbReference type="NCBIfam" id="NF003591">
    <property type="entry name" value="PRK05254.1-4"/>
    <property type="match status" value="1"/>
</dbReference>
<dbReference type="NCBIfam" id="NF003592">
    <property type="entry name" value="PRK05254.1-5"/>
    <property type="match status" value="1"/>
</dbReference>
<dbReference type="HAMAP" id="MF_00148">
    <property type="entry name" value="UDG"/>
    <property type="match status" value="1"/>
</dbReference>
<dbReference type="NCBIfam" id="TIGR00628">
    <property type="entry name" value="ung"/>
    <property type="match status" value="1"/>
</dbReference>
<proteinExistence type="inferred from homology"/>
<dbReference type="EMBL" id="JANBQF010000013">
    <property type="protein sequence ID" value="KAJ2008000.1"/>
    <property type="molecule type" value="Genomic_DNA"/>
</dbReference>
<feature type="domain" description="Uracil-DNA glycosylase-like" evidence="11">
    <location>
        <begin position="142"/>
        <end position="304"/>
    </location>
</feature>
<dbReference type="GO" id="GO:0097510">
    <property type="term" value="P:base-excision repair, AP site formation via deaminated base removal"/>
    <property type="evidence" value="ECO:0007669"/>
    <property type="project" value="TreeGrafter"/>
</dbReference>
<dbReference type="Gene3D" id="3.40.470.10">
    <property type="entry name" value="Uracil-DNA glycosylase-like domain"/>
    <property type="match status" value="1"/>
</dbReference>
<evidence type="ECO:0000256" key="1">
    <source>
        <dbReference type="ARBA" id="ARBA00008184"/>
    </source>
</evidence>
<dbReference type="SMART" id="SM00986">
    <property type="entry name" value="UDG"/>
    <property type="match status" value="1"/>
</dbReference>
<dbReference type="GO" id="GO:0005634">
    <property type="term" value="C:nucleus"/>
    <property type="evidence" value="ECO:0007669"/>
    <property type="project" value="UniProtKB-SubCell"/>
</dbReference>